<gene>
    <name evidence="2" type="ORF">LCGC14_1931690</name>
</gene>
<keyword evidence="1" id="KW-1133">Transmembrane helix</keyword>
<dbReference type="PANTHER" id="PTHR35867:SF1">
    <property type="entry name" value="PROTEIN RSEC"/>
    <property type="match status" value="1"/>
</dbReference>
<name>A0A0F9IKG9_9ZZZZ</name>
<proteinExistence type="predicted"/>
<feature type="transmembrane region" description="Helical" evidence="1">
    <location>
        <begin position="79"/>
        <end position="102"/>
    </location>
</feature>
<sequence>ILSVIEETGRVVAIEEDSVWVETIQQSVCQSCVAEKGCGQSLIAKMTGKTTAIRVLPGLCDLSHIGRDDRVVIGIPEHVVVSGTLLVYLLPLLTMISGALLSDSLATTSQASDIYTALGGLLGLVAGGLIVRGHSYLNRNNRDVHPMLLEQLSS</sequence>
<keyword evidence="1" id="KW-0812">Transmembrane</keyword>
<dbReference type="EMBL" id="LAZR01020752">
    <property type="protein sequence ID" value="KKL87742.1"/>
    <property type="molecule type" value="Genomic_DNA"/>
</dbReference>
<keyword evidence="1" id="KW-0472">Membrane</keyword>
<accession>A0A0F9IKG9</accession>
<dbReference type="InterPro" id="IPR026268">
    <property type="entry name" value="RseC"/>
</dbReference>
<organism evidence="2">
    <name type="scientific">marine sediment metagenome</name>
    <dbReference type="NCBI Taxonomy" id="412755"/>
    <lineage>
        <taxon>unclassified sequences</taxon>
        <taxon>metagenomes</taxon>
        <taxon>ecological metagenomes</taxon>
    </lineage>
</organism>
<reference evidence="2" key="1">
    <citation type="journal article" date="2015" name="Nature">
        <title>Complex archaea that bridge the gap between prokaryotes and eukaryotes.</title>
        <authorList>
            <person name="Spang A."/>
            <person name="Saw J.H."/>
            <person name="Jorgensen S.L."/>
            <person name="Zaremba-Niedzwiedzka K."/>
            <person name="Martijn J."/>
            <person name="Lind A.E."/>
            <person name="van Eijk R."/>
            <person name="Schleper C."/>
            <person name="Guy L."/>
            <person name="Ettema T.J."/>
        </authorList>
    </citation>
    <scope>NUCLEOTIDE SEQUENCE</scope>
</reference>
<dbReference type="PIRSF" id="PIRSF004923">
    <property type="entry name" value="RseC"/>
    <property type="match status" value="1"/>
</dbReference>
<evidence type="ECO:0000313" key="2">
    <source>
        <dbReference type="EMBL" id="KKL87742.1"/>
    </source>
</evidence>
<dbReference type="PANTHER" id="PTHR35867">
    <property type="entry name" value="PROTEIN RSEC"/>
    <property type="match status" value="1"/>
</dbReference>
<feature type="non-terminal residue" evidence="2">
    <location>
        <position position="1"/>
    </location>
</feature>
<feature type="transmembrane region" description="Helical" evidence="1">
    <location>
        <begin position="114"/>
        <end position="131"/>
    </location>
</feature>
<evidence type="ECO:0000256" key="1">
    <source>
        <dbReference type="SAM" id="Phobius"/>
    </source>
</evidence>
<dbReference type="AlphaFoldDB" id="A0A0F9IKG9"/>
<comment type="caution">
    <text evidence="2">The sequence shown here is derived from an EMBL/GenBank/DDBJ whole genome shotgun (WGS) entry which is preliminary data.</text>
</comment>
<dbReference type="Pfam" id="PF04246">
    <property type="entry name" value="RseC_MucC"/>
    <property type="match status" value="1"/>
</dbReference>
<dbReference type="InterPro" id="IPR007359">
    <property type="entry name" value="SigmaE_reg_RseC_MucC"/>
</dbReference>
<protein>
    <submittedName>
        <fullName evidence="2">Uncharacterized protein</fullName>
    </submittedName>
</protein>